<evidence type="ECO:0000313" key="3">
    <source>
        <dbReference type="EMBL" id="OGE99911.1"/>
    </source>
</evidence>
<accession>A0A1F5QCH9</accession>
<evidence type="ECO:0000256" key="2">
    <source>
        <dbReference type="PIRSR" id="PIRSR613078-2"/>
    </source>
</evidence>
<dbReference type="GO" id="GO:0004331">
    <property type="term" value="F:fructose-2,6-bisphosphate 2-phosphatase activity"/>
    <property type="evidence" value="ECO:0007669"/>
    <property type="project" value="TreeGrafter"/>
</dbReference>
<protein>
    <recommendedName>
        <fullName evidence="5">Phosphoglycerate mutase</fullName>
    </recommendedName>
</protein>
<evidence type="ECO:0000313" key="4">
    <source>
        <dbReference type="Proteomes" id="UP000177235"/>
    </source>
</evidence>
<evidence type="ECO:0008006" key="5">
    <source>
        <dbReference type="Google" id="ProtNLM"/>
    </source>
</evidence>
<gene>
    <name evidence="3" type="ORF">A3J05_04810</name>
</gene>
<name>A0A1F5QCH9_9BACT</name>
<dbReference type="EMBL" id="MFFF01000008">
    <property type="protein sequence ID" value="OGE99911.1"/>
    <property type="molecule type" value="Genomic_DNA"/>
</dbReference>
<dbReference type="AlphaFoldDB" id="A0A1F5QCH9"/>
<dbReference type="Gene3D" id="3.40.50.1240">
    <property type="entry name" value="Phosphoglycerate mutase-like"/>
    <property type="match status" value="1"/>
</dbReference>
<dbReference type="GO" id="GO:0005829">
    <property type="term" value="C:cytosol"/>
    <property type="evidence" value="ECO:0007669"/>
    <property type="project" value="TreeGrafter"/>
</dbReference>
<dbReference type="SUPFAM" id="SSF53254">
    <property type="entry name" value="Phosphoglycerate mutase-like"/>
    <property type="match status" value="1"/>
</dbReference>
<dbReference type="PANTHER" id="PTHR46517">
    <property type="entry name" value="FRUCTOSE-2,6-BISPHOSPHATASE TIGAR"/>
    <property type="match status" value="1"/>
</dbReference>
<evidence type="ECO:0000256" key="1">
    <source>
        <dbReference type="ARBA" id="ARBA00022801"/>
    </source>
</evidence>
<organism evidence="3 4">
    <name type="scientific">Candidatus Doudnabacteria bacterium RIFCSPLOWO2_02_FULL_48_13</name>
    <dbReference type="NCBI Taxonomy" id="1817845"/>
    <lineage>
        <taxon>Bacteria</taxon>
        <taxon>Candidatus Doudnaibacteriota</taxon>
    </lineage>
</organism>
<dbReference type="Pfam" id="PF00300">
    <property type="entry name" value="His_Phos_1"/>
    <property type="match status" value="1"/>
</dbReference>
<sequence length="182" mass="20439">MQGHKGTELNEKGKIQAQEIDAELKDIHFDAIFSSDLLRAKQTAEIMALERQMAVKTTELLRERRLGKFEGQPYDSMNELGVLLKKIKDLTPEEKSRFEEADVETSEEMIGRFIRFVREIAVAYAGKNVLVVSHGGMIRLLLLHLGYSEYITAGGFANGGYLKLRSDGVDFFLDEVKGVVNG</sequence>
<dbReference type="InterPro" id="IPR013078">
    <property type="entry name" value="His_Pase_superF_clade-1"/>
</dbReference>
<dbReference type="InterPro" id="IPR029033">
    <property type="entry name" value="His_PPase_superfam"/>
</dbReference>
<dbReference type="CDD" id="cd07067">
    <property type="entry name" value="HP_PGM_like"/>
    <property type="match status" value="1"/>
</dbReference>
<reference evidence="3 4" key="1">
    <citation type="journal article" date="2016" name="Nat. Commun.">
        <title>Thousands of microbial genomes shed light on interconnected biogeochemical processes in an aquifer system.</title>
        <authorList>
            <person name="Anantharaman K."/>
            <person name="Brown C.T."/>
            <person name="Hug L.A."/>
            <person name="Sharon I."/>
            <person name="Castelle C.J."/>
            <person name="Probst A.J."/>
            <person name="Thomas B.C."/>
            <person name="Singh A."/>
            <person name="Wilkins M.J."/>
            <person name="Karaoz U."/>
            <person name="Brodie E.L."/>
            <person name="Williams K.H."/>
            <person name="Hubbard S.S."/>
            <person name="Banfield J.F."/>
        </authorList>
    </citation>
    <scope>NUCLEOTIDE SEQUENCE [LARGE SCALE GENOMIC DNA]</scope>
</reference>
<comment type="caution">
    <text evidence="3">The sequence shown here is derived from an EMBL/GenBank/DDBJ whole genome shotgun (WGS) entry which is preliminary data.</text>
</comment>
<dbReference type="GO" id="GO:0043456">
    <property type="term" value="P:regulation of pentose-phosphate shunt"/>
    <property type="evidence" value="ECO:0007669"/>
    <property type="project" value="TreeGrafter"/>
</dbReference>
<dbReference type="Proteomes" id="UP000177235">
    <property type="component" value="Unassembled WGS sequence"/>
</dbReference>
<dbReference type="PANTHER" id="PTHR46517:SF1">
    <property type="entry name" value="FRUCTOSE-2,6-BISPHOSPHATASE TIGAR"/>
    <property type="match status" value="1"/>
</dbReference>
<feature type="binding site" evidence="2">
    <location>
        <position position="39"/>
    </location>
    <ligand>
        <name>substrate</name>
    </ligand>
</feature>
<dbReference type="GO" id="GO:0045820">
    <property type="term" value="P:negative regulation of glycolytic process"/>
    <property type="evidence" value="ECO:0007669"/>
    <property type="project" value="TreeGrafter"/>
</dbReference>
<keyword evidence="1" id="KW-0378">Hydrolase</keyword>
<proteinExistence type="predicted"/>
<dbReference type="InterPro" id="IPR051695">
    <property type="entry name" value="Phosphoglycerate_Mutase"/>
</dbReference>